<dbReference type="OrthoDB" id="386949at2759"/>
<feature type="compositionally biased region" description="Acidic residues" evidence="3">
    <location>
        <begin position="238"/>
        <end position="263"/>
    </location>
</feature>
<dbReference type="Proteomes" id="UP000693970">
    <property type="component" value="Unassembled WGS sequence"/>
</dbReference>
<comment type="caution">
    <text evidence="5">The sequence shown here is derived from an EMBL/GenBank/DDBJ whole genome shotgun (WGS) entry which is preliminary data.</text>
</comment>
<dbReference type="GO" id="GO:0006974">
    <property type="term" value="P:DNA damage response"/>
    <property type="evidence" value="ECO:0007669"/>
    <property type="project" value="TreeGrafter"/>
</dbReference>
<dbReference type="EMBL" id="JAGRRH010000013">
    <property type="protein sequence ID" value="KAG7359584.1"/>
    <property type="molecule type" value="Genomic_DNA"/>
</dbReference>
<dbReference type="Pfam" id="PF00808">
    <property type="entry name" value="CBFD_NFYB_HMF"/>
    <property type="match status" value="1"/>
</dbReference>
<sequence length="263" mass="27357">MSSPEASAEATSLTTTALSSEAKENQPKDSNGTSLGTSSAGSASGTNTTTTNPGAKGSSGPASGATASTTPPSAVEFEPPVACVRRILKNTLHSHTNVGKDATTAFARASGIFIIYLTACANDFARENRRQTITANDVLAAIKELEFDEFTPELTAFLEQYRESERGKKDAKAKAVAAKKAAQAPSKTAGSASTPSKNEGSSSKLATPQSTKSNNLRGEDDDDDDDEDDGDASMADHGDDDDDDHDDDNPEGDDVIAEDVMDE</sequence>
<feature type="compositionally biased region" description="Low complexity" evidence="3">
    <location>
        <begin position="174"/>
        <end position="189"/>
    </location>
</feature>
<feature type="domain" description="Transcription factor CBF/NF-Y/archaeal histone" evidence="4">
    <location>
        <begin position="80"/>
        <end position="142"/>
    </location>
</feature>
<reference evidence="5" key="2">
    <citation type="submission" date="2021-04" db="EMBL/GenBank/DDBJ databases">
        <authorList>
            <person name="Podell S."/>
        </authorList>
    </citation>
    <scope>NUCLEOTIDE SEQUENCE</scope>
    <source>
        <strain evidence="5">Hildebrandi</strain>
    </source>
</reference>
<dbReference type="PANTHER" id="PTHR46172:SF1">
    <property type="entry name" value="DNA POLYMERASE EPSILON SUBUNIT 3"/>
    <property type="match status" value="1"/>
</dbReference>
<feature type="region of interest" description="Disordered" evidence="3">
    <location>
        <begin position="163"/>
        <end position="263"/>
    </location>
</feature>
<feature type="compositionally biased region" description="Low complexity" evidence="3">
    <location>
        <begin position="1"/>
        <end position="20"/>
    </location>
</feature>
<comment type="subcellular location">
    <subcellularLocation>
        <location evidence="1">Nucleus</location>
    </subcellularLocation>
</comment>
<feature type="compositionally biased region" description="Polar residues" evidence="3">
    <location>
        <begin position="190"/>
        <end position="216"/>
    </location>
</feature>
<dbReference type="GO" id="GO:0008622">
    <property type="term" value="C:epsilon DNA polymerase complex"/>
    <property type="evidence" value="ECO:0007669"/>
    <property type="project" value="TreeGrafter"/>
</dbReference>
<organism evidence="5 6">
    <name type="scientific">Nitzschia inconspicua</name>
    <dbReference type="NCBI Taxonomy" id="303405"/>
    <lineage>
        <taxon>Eukaryota</taxon>
        <taxon>Sar</taxon>
        <taxon>Stramenopiles</taxon>
        <taxon>Ochrophyta</taxon>
        <taxon>Bacillariophyta</taxon>
        <taxon>Bacillariophyceae</taxon>
        <taxon>Bacillariophycidae</taxon>
        <taxon>Bacillariales</taxon>
        <taxon>Bacillariaceae</taxon>
        <taxon>Nitzschia</taxon>
    </lineage>
</organism>
<feature type="compositionally biased region" description="Basic and acidic residues" evidence="3">
    <location>
        <begin position="163"/>
        <end position="173"/>
    </location>
</feature>
<feature type="compositionally biased region" description="Low complexity" evidence="3">
    <location>
        <begin position="30"/>
        <end position="74"/>
    </location>
</feature>
<dbReference type="AlphaFoldDB" id="A0A9K3LC68"/>
<evidence type="ECO:0000256" key="2">
    <source>
        <dbReference type="ARBA" id="ARBA00023242"/>
    </source>
</evidence>
<dbReference type="GO" id="GO:0008623">
    <property type="term" value="C:CHRAC"/>
    <property type="evidence" value="ECO:0007669"/>
    <property type="project" value="TreeGrafter"/>
</dbReference>
<keyword evidence="2" id="KW-0539">Nucleus</keyword>
<reference evidence="5" key="1">
    <citation type="journal article" date="2021" name="Sci. Rep.">
        <title>Diploid genomic architecture of Nitzschia inconspicua, an elite biomass production diatom.</title>
        <authorList>
            <person name="Oliver A."/>
            <person name="Podell S."/>
            <person name="Pinowska A."/>
            <person name="Traller J.C."/>
            <person name="Smith S.R."/>
            <person name="McClure R."/>
            <person name="Beliaev A."/>
            <person name="Bohutskyi P."/>
            <person name="Hill E.A."/>
            <person name="Rabines A."/>
            <person name="Zheng H."/>
            <person name="Allen L.Z."/>
            <person name="Kuo A."/>
            <person name="Grigoriev I.V."/>
            <person name="Allen A.E."/>
            <person name="Hazlebeck D."/>
            <person name="Allen E.E."/>
        </authorList>
    </citation>
    <scope>NUCLEOTIDE SEQUENCE</scope>
    <source>
        <strain evidence="5">Hildebrandi</strain>
    </source>
</reference>
<evidence type="ECO:0000259" key="4">
    <source>
        <dbReference type="Pfam" id="PF00808"/>
    </source>
</evidence>
<evidence type="ECO:0000256" key="3">
    <source>
        <dbReference type="SAM" id="MobiDB-lite"/>
    </source>
</evidence>
<proteinExistence type="predicted"/>
<accession>A0A9K3LC68</accession>
<evidence type="ECO:0000313" key="5">
    <source>
        <dbReference type="EMBL" id="KAG7359584.1"/>
    </source>
</evidence>
<name>A0A9K3LC68_9STRA</name>
<dbReference type="CDD" id="cd22928">
    <property type="entry name" value="HFD_POLE3_DPB4"/>
    <property type="match status" value="1"/>
</dbReference>
<dbReference type="InterPro" id="IPR051377">
    <property type="entry name" value="DNA_Pol-Epsilon_Subunit"/>
</dbReference>
<dbReference type="GO" id="GO:0031507">
    <property type="term" value="P:heterochromatin formation"/>
    <property type="evidence" value="ECO:0007669"/>
    <property type="project" value="TreeGrafter"/>
</dbReference>
<evidence type="ECO:0000313" key="6">
    <source>
        <dbReference type="Proteomes" id="UP000693970"/>
    </source>
</evidence>
<dbReference type="PANTHER" id="PTHR46172">
    <property type="entry name" value="DNA POLYMERASE EPSILON SUBUNIT 3"/>
    <property type="match status" value="1"/>
</dbReference>
<evidence type="ECO:0000256" key="1">
    <source>
        <dbReference type="ARBA" id="ARBA00004123"/>
    </source>
</evidence>
<feature type="region of interest" description="Disordered" evidence="3">
    <location>
        <begin position="1"/>
        <end position="75"/>
    </location>
</feature>
<keyword evidence="6" id="KW-1185">Reference proteome</keyword>
<protein>
    <submittedName>
        <fullName evidence="5">Histone-like transcription factor CBF/NF-Y</fullName>
    </submittedName>
</protein>
<dbReference type="InterPro" id="IPR003958">
    <property type="entry name" value="CBFA_NFYB_domain"/>
</dbReference>
<gene>
    <name evidence="5" type="ORF">IV203_034682</name>
</gene>
<feature type="compositionally biased region" description="Acidic residues" evidence="3">
    <location>
        <begin position="219"/>
        <end position="231"/>
    </location>
</feature>
<dbReference type="GO" id="GO:0031490">
    <property type="term" value="F:chromatin DNA binding"/>
    <property type="evidence" value="ECO:0007669"/>
    <property type="project" value="TreeGrafter"/>
</dbReference>
<dbReference type="GO" id="GO:0006272">
    <property type="term" value="P:leading strand elongation"/>
    <property type="evidence" value="ECO:0007669"/>
    <property type="project" value="TreeGrafter"/>
</dbReference>